<comment type="caution">
    <text evidence="2">The sequence shown here is derived from an EMBL/GenBank/DDBJ whole genome shotgun (WGS) entry which is preliminary data.</text>
</comment>
<gene>
    <name evidence="2" type="ORF">T630_4195</name>
</gene>
<keyword evidence="1" id="KW-0472">Membrane</keyword>
<dbReference type="EMBL" id="JPHZ01000013">
    <property type="protein sequence ID" value="KLT88951.1"/>
    <property type="molecule type" value="Genomic_DNA"/>
</dbReference>
<dbReference type="Proteomes" id="UP000036122">
    <property type="component" value="Unassembled WGS sequence"/>
</dbReference>
<dbReference type="PATRIC" id="fig|1409923.3.peg.3500"/>
<proteinExistence type="predicted"/>
<name>A0A0J1A357_ACIBA</name>
<dbReference type="AlphaFoldDB" id="A0A0J1A357"/>
<organism evidence="2 3">
    <name type="scientific">Acinetobacter baumannii MRSN 3527</name>
    <dbReference type="NCBI Taxonomy" id="1409923"/>
    <lineage>
        <taxon>Bacteria</taxon>
        <taxon>Pseudomonadati</taxon>
        <taxon>Pseudomonadota</taxon>
        <taxon>Gammaproteobacteria</taxon>
        <taxon>Moraxellales</taxon>
        <taxon>Moraxellaceae</taxon>
        <taxon>Acinetobacter</taxon>
        <taxon>Acinetobacter calcoaceticus/baumannii complex</taxon>
    </lineage>
</organism>
<evidence type="ECO:0000313" key="3">
    <source>
        <dbReference type="Proteomes" id="UP000036122"/>
    </source>
</evidence>
<evidence type="ECO:0000313" key="2">
    <source>
        <dbReference type="EMBL" id="KLT88951.1"/>
    </source>
</evidence>
<protein>
    <submittedName>
        <fullName evidence="2">Uncharacterized protein</fullName>
    </submittedName>
</protein>
<accession>A0A0J1A357</accession>
<sequence>MESILSNSPTSKVYSKIKFQELFKSYRIAIIFSIIFLIFALNQNFFLGEYKDILRLGSFLSAGLTGALFMTKVNKIQDMSRKLSDEAVLALIKILSNHSEYVEDIKVKLKNHNEVIVHDVLIIRSILNDQISKILKEGSFTTDKKNTDDISLEGIEDLRSTKNKLSFLLYELGISTRDQEGFQWKQNNQK</sequence>
<dbReference type="RefSeq" id="WP_000443897.1">
    <property type="nucleotide sequence ID" value="NZ_JPHZ01000013.1"/>
</dbReference>
<reference evidence="2 3" key="1">
    <citation type="submission" date="2014-07" db="EMBL/GenBank/DDBJ databases">
        <authorList>
            <person name="Harkins D.M."/>
            <person name="Lesho E."/>
            <person name="Waterman P.E."/>
            <person name="Chan A."/>
            <person name="Fouts D.E."/>
        </authorList>
    </citation>
    <scope>NUCLEOTIDE SEQUENCE [LARGE SCALE GENOMIC DNA]</scope>
    <source>
        <strain evidence="2 3">MRSN 3527</strain>
    </source>
</reference>
<keyword evidence="1" id="KW-0812">Transmembrane</keyword>
<evidence type="ECO:0000256" key="1">
    <source>
        <dbReference type="SAM" id="Phobius"/>
    </source>
</evidence>
<feature type="transmembrane region" description="Helical" evidence="1">
    <location>
        <begin position="26"/>
        <end position="47"/>
    </location>
</feature>
<keyword evidence="1" id="KW-1133">Transmembrane helix</keyword>